<evidence type="ECO:0000313" key="3">
    <source>
        <dbReference type="Proteomes" id="UP001229421"/>
    </source>
</evidence>
<keyword evidence="3" id="KW-1185">Reference proteome</keyword>
<dbReference type="AlphaFoldDB" id="A0AAD8LG79"/>
<proteinExistence type="predicted"/>
<dbReference type="EMBL" id="JAUHHV010000001">
    <property type="protein sequence ID" value="KAK1438386.1"/>
    <property type="molecule type" value="Genomic_DNA"/>
</dbReference>
<organism evidence="2 3">
    <name type="scientific">Tagetes erecta</name>
    <name type="common">African marigold</name>
    <dbReference type="NCBI Taxonomy" id="13708"/>
    <lineage>
        <taxon>Eukaryota</taxon>
        <taxon>Viridiplantae</taxon>
        <taxon>Streptophyta</taxon>
        <taxon>Embryophyta</taxon>
        <taxon>Tracheophyta</taxon>
        <taxon>Spermatophyta</taxon>
        <taxon>Magnoliopsida</taxon>
        <taxon>eudicotyledons</taxon>
        <taxon>Gunneridae</taxon>
        <taxon>Pentapetalae</taxon>
        <taxon>asterids</taxon>
        <taxon>campanulids</taxon>
        <taxon>Asterales</taxon>
        <taxon>Asteraceae</taxon>
        <taxon>Asteroideae</taxon>
        <taxon>Heliantheae alliance</taxon>
        <taxon>Tageteae</taxon>
        <taxon>Tagetes</taxon>
    </lineage>
</organism>
<comment type="caution">
    <text evidence="2">The sequence shown here is derived from an EMBL/GenBank/DDBJ whole genome shotgun (WGS) entry which is preliminary data.</text>
</comment>
<gene>
    <name evidence="2" type="ORF">QVD17_04194</name>
</gene>
<sequence>MLPTNPPPPPPPPAILTTTPSQSPPDPTVSKTPSPSKSPDKRSGELLAKVNGPTFKALSPELSSVPAVDKVGADAHQFLGLLICGQEWYTGIEM</sequence>
<evidence type="ECO:0000256" key="1">
    <source>
        <dbReference type="SAM" id="MobiDB-lite"/>
    </source>
</evidence>
<feature type="region of interest" description="Disordered" evidence="1">
    <location>
        <begin position="1"/>
        <end position="45"/>
    </location>
</feature>
<reference evidence="2" key="1">
    <citation type="journal article" date="2023" name="bioRxiv">
        <title>Improved chromosome-level genome assembly for marigold (Tagetes erecta).</title>
        <authorList>
            <person name="Jiang F."/>
            <person name="Yuan L."/>
            <person name="Wang S."/>
            <person name="Wang H."/>
            <person name="Xu D."/>
            <person name="Wang A."/>
            <person name="Fan W."/>
        </authorList>
    </citation>
    <scope>NUCLEOTIDE SEQUENCE</scope>
    <source>
        <strain evidence="2">WSJ</strain>
        <tissue evidence="2">Leaf</tissue>
    </source>
</reference>
<feature type="compositionally biased region" description="Pro residues" evidence="1">
    <location>
        <begin position="1"/>
        <end position="14"/>
    </location>
</feature>
<feature type="compositionally biased region" description="Low complexity" evidence="1">
    <location>
        <begin position="28"/>
        <end position="37"/>
    </location>
</feature>
<evidence type="ECO:0000313" key="2">
    <source>
        <dbReference type="EMBL" id="KAK1438386.1"/>
    </source>
</evidence>
<dbReference type="Proteomes" id="UP001229421">
    <property type="component" value="Unassembled WGS sequence"/>
</dbReference>
<accession>A0AAD8LG79</accession>
<name>A0AAD8LG79_TARER</name>
<protein>
    <submittedName>
        <fullName evidence="2">Uncharacterized protein</fullName>
    </submittedName>
</protein>